<accession>K3ZGJ3</accession>
<dbReference type="AlphaFoldDB" id="K3ZGJ3"/>
<dbReference type="InParanoid" id="K3ZGJ3"/>
<evidence type="ECO:0000313" key="1">
    <source>
        <dbReference type="EnsemblPlants" id="KQL17425"/>
    </source>
</evidence>
<dbReference type="HOGENOM" id="CLU_3145314_0_0_1"/>
<sequence length="49" mass="5906">MVIMSLQHNFHFIHNLRKFMEDGSAISYFVDRRKNYEKNKTCSDVNARL</sequence>
<organism evidence="1 2">
    <name type="scientific">Setaria italica</name>
    <name type="common">Foxtail millet</name>
    <name type="synonym">Panicum italicum</name>
    <dbReference type="NCBI Taxonomy" id="4555"/>
    <lineage>
        <taxon>Eukaryota</taxon>
        <taxon>Viridiplantae</taxon>
        <taxon>Streptophyta</taxon>
        <taxon>Embryophyta</taxon>
        <taxon>Tracheophyta</taxon>
        <taxon>Spermatophyta</taxon>
        <taxon>Magnoliopsida</taxon>
        <taxon>Liliopsida</taxon>
        <taxon>Poales</taxon>
        <taxon>Poaceae</taxon>
        <taxon>PACMAD clade</taxon>
        <taxon>Panicoideae</taxon>
        <taxon>Panicodae</taxon>
        <taxon>Paniceae</taxon>
        <taxon>Cenchrinae</taxon>
        <taxon>Setaria</taxon>
    </lineage>
</organism>
<dbReference type="EnsemblPlants" id="KQL17425">
    <property type="protein sequence ID" value="KQL17425"/>
    <property type="gene ID" value="SETIT_025695mg"/>
</dbReference>
<name>K3ZGJ3_SETIT</name>
<dbReference type="Gramene" id="KQL17425">
    <property type="protein sequence ID" value="KQL17425"/>
    <property type="gene ID" value="SETIT_025695mg"/>
</dbReference>
<evidence type="ECO:0000313" key="2">
    <source>
        <dbReference type="Proteomes" id="UP000004995"/>
    </source>
</evidence>
<proteinExistence type="predicted"/>
<reference evidence="1" key="2">
    <citation type="submission" date="2018-08" db="UniProtKB">
        <authorList>
            <consortium name="EnsemblPlants"/>
        </authorList>
    </citation>
    <scope>IDENTIFICATION</scope>
    <source>
        <strain evidence="1">Yugu1</strain>
    </source>
</reference>
<dbReference type="Proteomes" id="UP000004995">
    <property type="component" value="Unassembled WGS sequence"/>
</dbReference>
<reference evidence="2" key="1">
    <citation type="journal article" date="2012" name="Nat. Biotechnol.">
        <title>Reference genome sequence of the model plant Setaria.</title>
        <authorList>
            <person name="Bennetzen J.L."/>
            <person name="Schmutz J."/>
            <person name="Wang H."/>
            <person name="Percifield R."/>
            <person name="Hawkins J."/>
            <person name="Pontaroli A.C."/>
            <person name="Estep M."/>
            <person name="Feng L."/>
            <person name="Vaughn J.N."/>
            <person name="Grimwood J."/>
            <person name="Jenkins J."/>
            <person name="Barry K."/>
            <person name="Lindquist E."/>
            <person name="Hellsten U."/>
            <person name="Deshpande S."/>
            <person name="Wang X."/>
            <person name="Wu X."/>
            <person name="Mitros T."/>
            <person name="Triplett J."/>
            <person name="Yang X."/>
            <person name="Ye C.Y."/>
            <person name="Mauro-Herrera M."/>
            <person name="Wang L."/>
            <person name="Li P."/>
            <person name="Sharma M."/>
            <person name="Sharma R."/>
            <person name="Ronald P.C."/>
            <person name="Panaud O."/>
            <person name="Kellogg E.A."/>
            <person name="Brutnell T.P."/>
            <person name="Doust A.N."/>
            <person name="Tuskan G.A."/>
            <person name="Rokhsar D."/>
            <person name="Devos K.M."/>
        </authorList>
    </citation>
    <scope>NUCLEOTIDE SEQUENCE [LARGE SCALE GENOMIC DNA]</scope>
    <source>
        <strain evidence="2">cv. Yugu1</strain>
    </source>
</reference>
<dbReference type="EMBL" id="AGNK02002151">
    <property type="status" value="NOT_ANNOTATED_CDS"/>
    <property type="molecule type" value="Genomic_DNA"/>
</dbReference>
<keyword evidence="2" id="KW-1185">Reference proteome</keyword>
<protein>
    <submittedName>
        <fullName evidence="1">Uncharacterized protein</fullName>
    </submittedName>
</protein>